<feature type="compositionally biased region" description="Basic and acidic residues" evidence="1">
    <location>
        <begin position="501"/>
        <end position="517"/>
    </location>
</feature>
<feature type="compositionally biased region" description="Basic and acidic residues" evidence="1">
    <location>
        <begin position="419"/>
        <end position="430"/>
    </location>
</feature>
<feature type="compositionally biased region" description="Polar residues" evidence="1">
    <location>
        <begin position="709"/>
        <end position="726"/>
    </location>
</feature>
<feature type="compositionally biased region" description="Polar residues" evidence="1">
    <location>
        <begin position="518"/>
        <end position="533"/>
    </location>
</feature>
<keyword evidence="3" id="KW-1185">Reference proteome</keyword>
<sequence length="820" mass="92541">MEAPTISAGVCGCGFSGDALAGGGNVGLRHPWEPCQLKKHKLVADENAEAERVSYIRVDERGNYRGGYEEERTWWDRLPTCCTEAATYFGVSRPKRGGGRLAWSGDERQKYWQLAGGSEGAILEDRAVVARRGPRDLILLEDLDEARLQQQGRVVRVDSRNSQLSQDPRRTFIIRDQRGNPRIAESLREGEHYVMEDIENTPRNMRMDDPRAMRMDDPRAMRMDDPRAMRMDDPRAMRMDDPRGMRMDEPRNAPMEELRGPPVQNASVDDDATYARQGNEQDLRLNASPHGAVLSDDWSTGRPSRPIRRSGVEPGGIMLTQEEMQRRALMHEDAGGGEIMGRHVEGQSVGVTPRSDREGRYEDGFVQTSMRYLHNGSPPQADVQIQTEDLNGGRDEHVVPRLRIRTPIEEETNSLLEAEGIRSSRREQQRARRNSQVEVEPAIHEDNISRRSMKTTQPANTLYQHTKASILRFETNRSKMDEETQKKESTISRRNSMSGTDGRRSSSVESRSMDGRRSVSQANLDGRRSNSQAALDGRHSHSQATQDMGRGTQGDSRASVERRGSLPSLETELERKAAWRSVSRRGSLGPHDLLDEPLPAVDGKSSYNSEYDEDYSPEDNEHRSGSRRQRKISQARYMEWYDKKQERSRNSKEGGKRSVDVEESDYIHDPGTRAVEGRDRRRHHSQVGDSAIENSSLKVVETREAAEGSETQGYITSEIPTGSSQPLRVPAIPSHSQDLPGDAKIQDGEEELRTIMDNEINLGVTQSSQMFDSDVDLETVAAARGRRKRNHLLEKKSIFTIAYDDMQTEQLRPESAATEP</sequence>
<dbReference type="Proteomes" id="UP000747542">
    <property type="component" value="Unassembled WGS sequence"/>
</dbReference>
<dbReference type="EMBL" id="JAHLQT010002797">
    <property type="protein sequence ID" value="KAG7176760.1"/>
    <property type="molecule type" value="Genomic_DNA"/>
</dbReference>
<accession>A0A8J5TL93</accession>
<gene>
    <name evidence="2" type="ORF">Hamer_G021355</name>
</gene>
<evidence type="ECO:0000256" key="1">
    <source>
        <dbReference type="SAM" id="MobiDB-lite"/>
    </source>
</evidence>
<reference evidence="2" key="1">
    <citation type="journal article" date="2021" name="Sci. Adv.">
        <title>The American lobster genome reveals insights on longevity, neural, and immune adaptations.</title>
        <authorList>
            <person name="Polinski J.M."/>
            <person name="Zimin A.V."/>
            <person name="Clark K.F."/>
            <person name="Kohn A.B."/>
            <person name="Sadowski N."/>
            <person name="Timp W."/>
            <person name="Ptitsyn A."/>
            <person name="Khanna P."/>
            <person name="Romanova D.Y."/>
            <person name="Williams P."/>
            <person name="Greenwood S.J."/>
            <person name="Moroz L.L."/>
            <person name="Walt D.R."/>
            <person name="Bodnar A.G."/>
        </authorList>
    </citation>
    <scope>NUCLEOTIDE SEQUENCE</scope>
    <source>
        <strain evidence="2">GMGI-L3</strain>
    </source>
</reference>
<feature type="compositionally biased region" description="Basic and acidic residues" evidence="1">
    <location>
        <begin position="474"/>
        <end position="491"/>
    </location>
</feature>
<name>A0A8J5TL93_HOMAM</name>
<evidence type="ECO:0000313" key="3">
    <source>
        <dbReference type="Proteomes" id="UP000747542"/>
    </source>
</evidence>
<protein>
    <submittedName>
        <fullName evidence="2">Uncharacterized protein</fullName>
    </submittedName>
</protein>
<proteinExistence type="predicted"/>
<feature type="compositionally biased region" description="Basic and acidic residues" evidence="1">
    <location>
        <begin position="639"/>
        <end position="679"/>
    </location>
</feature>
<feature type="region of interest" description="Disordered" evidence="1">
    <location>
        <begin position="415"/>
        <end position="726"/>
    </location>
</feature>
<comment type="caution">
    <text evidence="2">The sequence shown here is derived from an EMBL/GenBank/DDBJ whole genome shotgun (WGS) entry which is preliminary data.</text>
</comment>
<evidence type="ECO:0000313" key="2">
    <source>
        <dbReference type="EMBL" id="KAG7176760.1"/>
    </source>
</evidence>
<organism evidence="2 3">
    <name type="scientific">Homarus americanus</name>
    <name type="common">American lobster</name>
    <dbReference type="NCBI Taxonomy" id="6706"/>
    <lineage>
        <taxon>Eukaryota</taxon>
        <taxon>Metazoa</taxon>
        <taxon>Ecdysozoa</taxon>
        <taxon>Arthropoda</taxon>
        <taxon>Crustacea</taxon>
        <taxon>Multicrustacea</taxon>
        <taxon>Malacostraca</taxon>
        <taxon>Eumalacostraca</taxon>
        <taxon>Eucarida</taxon>
        <taxon>Decapoda</taxon>
        <taxon>Pleocyemata</taxon>
        <taxon>Astacidea</taxon>
        <taxon>Nephropoidea</taxon>
        <taxon>Nephropidae</taxon>
        <taxon>Homarus</taxon>
    </lineage>
</organism>
<feature type="compositionally biased region" description="Polar residues" evidence="1">
    <location>
        <begin position="454"/>
        <end position="467"/>
    </location>
</feature>
<feature type="region of interest" description="Disordered" evidence="1">
    <location>
        <begin position="291"/>
        <end position="313"/>
    </location>
</feature>
<dbReference type="AlphaFoldDB" id="A0A8J5TL93"/>